<evidence type="ECO:0000313" key="1">
    <source>
        <dbReference type="EMBL" id="MFC3530216.1"/>
    </source>
</evidence>
<dbReference type="Proteomes" id="UP001595721">
    <property type="component" value="Unassembled WGS sequence"/>
</dbReference>
<reference evidence="2" key="1">
    <citation type="journal article" date="2019" name="Int. J. Syst. Evol. Microbiol.">
        <title>The Global Catalogue of Microorganisms (GCM) 10K type strain sequencing project: providing services to taxonomists for standard genome sequencing and annotation.</title>
        <authorList>
            <consortium name="The Broad Institute Genomics Platform"/>
            <consortium name="The Broad Institute Genome Sequencing Center for Infectious Disease"/>
            <person name="Wu L."/>
            <person name="Ma J."/>
        </authorList>
    </citation>
    <scope>NUCLEOTIDE SEQUENCE [LARGE SCALE GENOMIC DNA]</scope>
    <source>
        <strain evidence="2">KCTC 42899</strain>
    </source>
</reference>
<proteinExistence type="predicted"/>
<sequence>MSSKNRLLATVAALTVPILTALPTPVVAYPIDCAILLCLAGGWPGSAECTAARAEFIRRITPWPVEPPLQIWRCPMRASFPAQSPVERIWSISTTTLPAQSYKPQNQLARNLAVRVASGQSADVDISDPTYDFVRSIKVYDIDWASRAGWTSNGDREVCYITRSRVRLGSYGLQGDFDWGGLSITAAPSWLDMNLHPEGPCVAAGRFRGVGVEWTDYFGTHGFEVVRY</sequence>
<evidence type="ECO:0000313" key="2">
    <source>
        <dbReference type="Proteomes" id="UP001595721"/>
    </source>
</evidence>
<name>A0ABV7R763_9RHOB</name>
<protein>
    <submittedName>
        <fullName evidence="1">Uncharacterized protein</fullName>
    </submittedName>
</protein>
<comment type="caution">
    <text evidence="1">The sequence shown here is derived from an EMBL/GenBank/DDBJ whole genome shotgun (WGS) entry which is preliminary data.</text>
</comment>
<dbReference type="EMBL" id="JBHRXJ010000021">
    <property type="protein sequence ID" value="MFC3530216.1"/>
    <property type="molecule type" value="Genomic_DNA"/>
</dbReference>
<dbReference type="RefSeq" id="WP_377746394.1">
    <property type="nucleotide sequence ID" value="NZ_JBHRXJ010000021.1"/>
</dbReference>
<keyword evidence="2" id="KW-1185">Reference proteome</keyword>
<organism evidence="1 2">
    <name type="scientific">Paracoccus mangrovi</name>
    <dbReference type="NCBI Taxonomy" id="1715645"/>
    <lineage>
        <taxon>Bacteria</taxon>
        <taxon>Pseudomonadati</taxon>
        <taxon>Pseudomonadota</taxon>
        <taxon>Alphaproteobacteria</taxon>
        <taxon>Rhodobacterales</taxon>
        <taxon>Paracoccaceae</taxon>
        <taxon>Paracoccus</taxon>
    </lineage>
</organism>
<accession>A0ABV7R763</accession>
<gene>
    <name evidence="1" type="ORF">ACFOMH_18765</name>
</gene>